<dbReference type="AlphaFoldDB" id="A0A1W1I875"/>
<dbReference type="KEGG" id="nja:NSJP_3033"/>
<reference evidence="2 3" key="1">
    <citation type="submission" date="2017-03" db="EMBL/GenBank/DDBJ databases">
        <authorList>
            <person name="Afonso C.L."/>
            <person name="Miller P.J."/>
            <person name="Scott M.A."/>
            <person name="Spackman E."/>
            <person name="Goraichik I."/>
            <person name="Dimitrov K.M."/>
            <person name="Suarez D.L."/>
            <person name="Swayne D.E."/>
        </authorList>
    </citation>
    <scope>NUCLEOTIDE SEQUENCE [LARGE SCALE GENOMIC DNA]</scope>
    <source>
        <strain evidence="2">Genome sequencing of Nitrospira japonica strain NJ11</strain>
    </source>
</reference>
<feature type="region of interest" description="Disordered" evidence="1">
    <location>
        <begin position="1"/>
        <end position="61"/>
    </location>
</feature>
<dbReference type="STRING" id="1325564.NSJP_3033"/>
<sequence>MGIGGSSGVSWSSLPKGKERIGDPTMPAKKTAMPMATNLRRDDDRKRMVMPPSDMRTHLCS</sequence>
<dbReference type="EMBL" id="LT828648">
    <property type="protein sequence ID" value="SLM49200.1"/>
    <property type="molecule type" value="Genomic_DNA"/>
</dbReference>
<proteinExistence type="predicted"/>
<organism evidence="2 3">
    <name type="scientific">Nitrospira japonica</name>
    <dbReference type="NCBI Taxonomy" id="1325564"/>
    <lineage>
        <taxon>Bacteria</taxon>
        <taxon>Pseudomonadati</taxon>
        <taxon>Nitrospirota</taxon>
        <taxon>Nitrospiria</taxon>
        <taxon>Nitrospirales</taxon>
        <taxon>Nitrospiraceae</taxon>
        <taxon>Nitrospira</taxon>
    </lineage>
</organism>
<keyword evidence="3" id="KW-1185">Reference proteome</keyword>
<evidence type="ECO:0000256" key="1">
    <source>
        <dbReference type="SAM" id="MobiDB-lite"/>
    </source>
</evidence>
<evidence type="ECO:0000313" key="2">
    <source>
        <dbReference type="EMBL" id="SLM49200.1"/>
    </source>
</evidence>
<name>A0A1W1I875_9BACT</name>
<dbReference type="Proteomes" id="UP000192042">
    <property type="component" value="Chromosome I"/>
</dbReference>
<gene>
    <name evidence="2" type="ORF">NSJP_3033</name>
</gene>
<evidence type="ECO:0000313" key="3">
    <source>
        <dbReference type="Proteomes" id="UP000192042"/>
    </source>
</evidence>
<protein>
    <submittedName>
        <fullName evidence="2">Uncharacterized protein</fullName>
    </submittedName>
</protein>
<accession>A0A1W1I875</accession>